<accession>A0ABZ2W4Y3</accession>
<organism evidence="2 3">
    <name type="scientific">Marinobacter metalliresistant</name>
    <dbReference type="NCBI Taxonomy" id="2961995"/>
    <lineage>
        <taxon>Bacteria</taxon>
        <taxon>Pseudomonadati</taxon>
        <taxon>Pseudomonadota</taxon>
        <taxon>Gammaproteobacteria</taxon>
        <taxon>Pseudomonadales</taxon>
        <taxon>Marinobacteraceae</taxon>
        <taxon>Marinobacter</taxon>
    </lineage>
</organism>
<dbReference type="SMART" id="SM00530">
    <property type="entry name" value="HTH_XRE"/>
    <property type="match status" value="1"/>
</dbReference>
<dbReference type="SUPFAM" id="SSF47413">
    <property type="entry name" value="lambda repressor-like DNA-binding domains"/>
    <property type="match status" value="1"/>
</dbReference>
<dbReference type="InterPro" id="IPR001387">
    <property type="entry name" value="Cro/C1-type_HTH"/>
</dbReference>
<sequence>MKITSPDALAQEIKNARKRRKLTQQVVSDQIGVKQATISSFENHPERSRVETLFKLLSALDLELRVAKRGDTEQEAKWDQEW</sequence>
<keyword evidence="3" id="KW-1185">Reference proteome</keyword>
<reference evidence="2 3" key="1">
    <citation type="submission" date="2022-07" db="EMBL/GenBank/DDBJ databases">
        <title>A copper resistant bacterium isolated from sediment samples of deep sea hydrothermal areas.</title>
        <authorList>
            <person name="Zeng X."/>
        </authorList>
    </citation>
    <scope>NUCLEOTIDE SEQUENCE [LARGE SCALE GENOMIC DNA]</scope>
    <source>
        <strain evidence="3">CuT 6</strain>
    </source>
</reference>
<dbReference type="Gene3D" id="1.10.260.40">
    <property type="entry name" value="lambda repressor-like DNA-binding domains"/>
    <property type="match status" value="1"/>
</dbReference>
<gene>
    <name evidence="2" type="ORF">NLK58_06300</name>
</gene>
<protein>
    <submittedName>
        <fullName evidence="2">Helix-turn-helix domain-containing protein</fullName>
    </submittedName>
</protein>
<evidence type="ECO:0000313" key="3">
    <source>
        <dbReference type="Proteomes" id="UP001475781"/>
    </source>
</evidence>
<dbReference type="EMBL" id="CP101118">
    <property type="protein sequence ID" value="WZF89803.1"/>
    <property type="molecule type" value="Genomic_DNA"/>
</dbReference>
<dbReference type="Proteomes" id="UP001475781">
    <property type="component" value="Chromosome"/>
</dbReference>
<proteinExistence type="predicted"/>
<name>A0ABZ2W4Y3_9GAMM</name>
<dbReference type="InterPro" id="IPR010982">
    <property type="entry name" value="Lambda_DNA-bd_dom_sf"/>
</dbReference>
<evidence type="ECO:0000313" key="2">
    <source>
        <dbReference type="EMBL" id="WZF89803.1"/>
    </source>
</evidence>
<dbReference type="PROSITE" id="PS50943">
    <property type="entry name" value="HTH_CROC1"/>
    <property type="match status" value="1"/>
</dbReference>
<evidence type="ECO:0000259" key="1">
    <source>
        <dbReference type="PROSITE" id="PS50943"/>
    </source>
</evidence>
<feature type="domain" description="HTH cro/C1-type" evidence="1">
    <location>
        <begin position="13"/>
        <end position="67"/>
    </location>
</feature>
<dbReference type="Pfam" id="PF01381">
    <property type="entry name" value="HTH_3"/>
    <property type="match status" value="1"/>
</dbReference>
<dbReference type="CDD" id="cd00093">
    <property type="entry name" value="HTH_XRE"/>
    <property type="match status" value="1"/>
</dbReference>
<dbReference type="RefSeq" id="WP_117617722.1">
    <property type="nucleotide sequence ID" value="NZ_CP101118.1"/>
</dbReference>